<evidence type="ECO:0000256" key="2">
    <source>
        <dbReference type="ARBA" id="ARBA00022692"/>
    </source>
</evidence>
<proteinExistence type="inferred from homology"/>
<evidence type="ECO:0000256" key="6">
    <source>
        <dbReference type="ARBA" id="ARBA00023228"/>
    </source>
</evidence>
<feature type="transmembrane region" description="Helical" evidence="12">
    <location>
        <begin position="83"/>
        <end position="99"/>
    </location>
</feature>
<keyword evidence="5 10" id="KW-0472">Membrane</keyword>
<comment type="similarity">
    <text evidence="7">Belongs to the TM6SF family.</text>
</comment>
<keyword evidence="2 10" id="KW-0812">Transmembrane</keyword>
<dbReference type="Pfam" id="PF05241">
    <property type="entry name" value="EBP"/>
    <property type="match status" value="1"/>
</dbReference>
<dbReference type="GO" id="GO:0005765">
    <property type="term" value="C:lysosomal membrane"/>
    <property type="evidence" value="ECO:0007669"/>
    <property type="project" value="UniProtKB-SubCell"/>
</dbReference>
<protein>
    <recommendedName>
        <fullName evidence="9">Transmembrane 6 superfamily member 1</fullName>
    </recommendedName>
</protein>
<keyword evidence="15" id="KW-1185">Reference proteome</keyword>
<feature type="compositionally biased region" description="Polar residues" evidence="11">
    <location>
        <begin position="315"/>
        <end position="326"/>
    </location>
</feature>
<dbReference type="InterPro" id="IPR047195">
    <property type="entry name" value="TM6SF1-like"/>
</dbReference>
<evidence type="ECO:0000256" key="5">
    <source>
        <dbReference type="ARBA" id="ARBA00023136"/>
    </source>
</evidence>
<evidence type="ECO:0000259" key="13">
    <source>
        <dbReference type="PROSITE" id="PS51751"/>
    </source>
</evidence>
<dbReference type="InterPro" id="IPR033118">
    <property type="entry name" value="EXPERA"/>
</dbReference>
<comment type="subcellular location">
    <subcellularLocation>
        <location evidence="1">Lysosome membrane</location>
        <topology evidence="1">Multi-pass membrane protein</topology>
    </subcellularLocation>
</comment>
<dbReference type="AlphaFoldDB" id="A0A3P8VRT5"/>
<feature type="transmembrane region" description="Helical" evidence="12">
    <location>
        <begin position="105"/>
        <end position="126"/>
    </location>
</feature>
<evidence type="ECO:0000256" key="12">
    <source>
        <dbReference type="SAM" id="Phobius"/>
    </source>
</evidence>
<comment type="function">
    <text evidence="8">May function as sterol isomerase.</text>
</comment>
<accession>A0A3P8VRT5</accession>
<evidence type="ECO:0000256" key="1">
    <source>
        <dbReference type="ARBA" id="ARBA00004155"/>
    </source>
</evidence>
<dbReference type="PANTHER" id="PTHR14568">
    <property type="entry name" value="TRANSMEMBRANE SUPERFAMILY 6 MEMBER 1/2"/>
    <property type="match status" value="1"/>
</dbReference>
<evidence type="ECO:0000313" key="14">
    <source>
        <dbReference type="Ensembl" id="ENSCSEP00000015180.1"/>
    </source>
</evidence>
<evidence type="ECO:0000256" key="10">
    <source>
        <dbReference type="PROSITE-ProRule" id="PRU01087"/>
    </source>
</evidence>
<dbReference type="InterPro" id="IPR059044">
    <property type="entry name" value="TM_Tm6sf1/2"/>
</dbReference>
<reference evidence="14 15" key="1">
    <citation type="journal article" date="2014" name="Nat. Genet.">
        <title>Whole-genome sequence of a flatfish provides insights into ZW sex chromosome evolution and adaptation to a benthic lifestyle.</title>
        <authorList>
            <person name="Chen S."/>
            <person name="Zhang G."/>
            <person name="Shao C."/>
            <person name="Huang Q."/>
            <person name="Liu G."/>
            <person name="Zhang P."/>
            <person name="Song W."/>
            <person name="An N."/>
            <person name="Chalopin D."/>
            <person name="Volff J.N."/>
            <person name="Hong Y."/>
            <person name="Li Q."/>
            <person name="Sha Z."/>
            <person name="Zhou H."/>
            <person name="Xie M."/>
            <person name="Yu Q."/>
            <person name="Liu Y."/>
            <person name="Xiang H."/>
            <person name="Wang N."/>
            <person name="Wu K."/>
            <person name="Yang C."/>
            <person name="Zhou Q."/>
            <person name="Liao X."/>
            <person name="Yang L."/>
            <person name="Hu Q."/>
            <person name="Zhang J."/>
            <person name="Meng L."/>
            <person name="Jin L."/>
            <person name="Tian Y."/>
            <person name="Lian J."/>
            <person name="Yang J."/>
            <person name="Miao G."/>
            <person name="Liu S."/>
            <person name="Liang Z."/>
            <person name="Yan F."/>
            <person name="Li Y."/>
            <person name="Sun B."/>
            <person name="Zhang H."/>
            <person name="Zhang J."/>
            <person name="Zhu Y."/>
            <person name="Du M."/>
            <person name="Zhao Y."/>
            <person name="Schartl M."/>
            <person name="Tang Q."/>
            <person name="Wang J."/>
        </authorList>
    </citation>
    <scope>NUCLEOTIDE SEQUENCE</scope>
</reference>
<dbReference type="PROSITE" id="PS51751">
    <property type="entry name" value="EXPERA"/>
    <property type="match status" value="1"/>
</dbReference>
<evidence type="ECO:0000256" key="4">
    <source>
        <dbReference type="ARBA" id="ARBA00022989"/>
    </source>
</evidence>
<name>A0A3P8VRT5_CYNSE</name>
<keyword evidence="6" id="KW-0458">Lysosome</keyword>
<dbReference type="CDD" id="cd21106">
    <property type="entry name" value="TM6SF1-like"/>
    <property type="match status" value="1"/>
</dbReference>
<feature type="transmembrane region" description="Helical" evidence="12">
    <location>
        <begin position="30"/>
        <end position="48"/>
    </location>
</feature>
<reference evidence="14" key="3">
    <citation type="submission" date="2025-09" db="UniProtKB">
        <authorList>
            <consortium name="Ensembl"/>
        </authorList>
    </citation>
    <scope>IDENTIFICATION</scope>
</reference>
<feature type="domain" description="EXPERA" evidence="13">
    <location>
        <begin position="154"/>
        <end position="290"/>
    </location>
</feature>
<keyword evidence="4 10" id="KW-1133">Transmembrane helix</keyword>
<dbReference type="GeneTree" id="ENSGT00390000012913"/>
<reference evidence="14" key="2">
    <citation type="submission" date="2025-08" db="UniProtKB">
        <authorList>
            <consortium name="Ensembl"/>
        </authorList>
    </citation>
    <scope>IDENTIFICATION</scope>
</reference>
<evidence type="ECO:0000313" key="15">
    <source>
        <dbReference type="Proteomes" id="UP000265120"/>
    </source>
</evidence>
<feature type="transmembrane region" description="Helical" evidence="12">
    <location>
        <begin position="156"/>
        <end position="177"/>
    </location>
</feature>
<organism evidence="14 15">
    <name type="scientific">Cynoglossus semilaevis</name>
    <name type="common">Tongue sole</name>
    <dbReference type="NCBI Taxonomy" id="244447"/>
    <lineage>
        <taxon>Eukaryota</taxon>
        <taxon>Metazoa</taxon>
        <taxon>Chordata</taxon>
        <taxon>Craniata</taxon>
        <taxon>Vertebrata</taxon>
        <taxon>Euteleostomi</taxon>
        <taxon>Actinopterygii</taxon>
        <taxon>Neopterygii</taxon>
        <taxon>Teleostei</taxon>
        <taxon>Neoteleostei</taxon>
        <taxon>Acanthomorphata</taxon>
        <taxon>Carangaria</taxon>
        <taxon>Pleuronectiformes</taxon>
        <taxon>Pleuronectoidei</taxon>
        <taxon>Cynoglossidae</taxon>
        <taxon>Cynoglossinae</taxon>
        <taxon>Cynoglossus</taxon>
    </lineage>
</organism>
<evidence type="ECO:0000256" key="9">
    <source>
        <dbReference type="ARBA" id="ARBA00040707"/>
    </source>
</evidence>
<evidence type="ECO:0000256" key="11">
    <source>
        <dbReference type="SAM" id="MobiDB-lite"/>
    </source>
</evidence>
<evidence type="ECO:0000256" key="8">
    <source>
        <dbReference type="ARBA" id="ARBA00037773"/>
    </source>
</evidence>
<dbReference type="PANTHER" id="PTHR14568:SF10">
    <property type="entry name" value="TRANSMEMBRANE 6 SUPERFAMILY MEMBER 1"/>
    <property type="match status" value="1"/>
</dbReference>
<dbReference type="Pfam" id="PF26083">
    <property type="entry name" value="TM_Tm6sf2"/>
    <property type="match status" value="1"/>
</dbReference>
<evidence type="ECO:0000256" key="7">
    <source>
        <dbReference type="ARBA" id="ARBA00034760"/>
    </source>
</evidence>
<dbReference type="Ensembl" id="ENSCSET00000015363.1">
    <property type="protein sequence ID" value="ENSCSEP00000015180.1"/>
    <property type="gene ID" value="ENSCSEG00000009726.1"/>
</dbReference>
<feature type="region of interest" description="Disordered" evidence="11">
    <location>
        <begin position="306"/>
        <end position="326"/>
    </location>
</feature>
<evidence type="ECO:0000256" key="3">
    <source>
        <dbReference type="ARBA" id="ARBA00022737"/>
    </source>
</evidence>
<dbReference type="Proteomes" id="UP000265120">
    <property type="component" value="Chromosome 5"/>
</dbReference>
<sequence>FSFAGCTTFLTLAVSAHFMAKKKAPTDPLFYVYAVYAFLSVVNLIIGLEQDNIIDGFVTFYLKEAEPQVNTAHGHMISYWDGCVHYLMYLLMIAAITWGDSYRAIGLYWVGSFLMHATVYILGNAVGEYTKNNGMLLNDKFQEVQRKSLHHRPLDLLFVVYLVPALVFCVFRGLVVLDCPSRFCRDYSQLYEPYLKDPSAYPRVQVTMLVAMLYSGPYYIFTLYGLLVPGCEWMPDLTLIHSGALAQAQFSHIGASLHTRTPFSYRVPADSQPVFLLINILYGLVPQALCYRCCTRPEFFLKPTPEKKRTDSEGVYNNTEYLSQTG</sequence>
<keyword evidence="3" id="KW-0677">Repeat</keyword>